<proteinExistence type="predicted"/>
<organism evidence="1 2">
    <name type="scientific">Sorghum bicolor</name>
    <name type="common">Sorghum</name>
    <name type="synonym">Sorghum vulgare</name>
    <dbReference type="NCBI Taxonomy" id="4558"/>
    <lineage>
        <taxon>Eukaryota</taxon>
        <taxon>Viridiplantae</taxon>
        <taxon>Streptophyta</taxon>
        <taxon>Embryophyta</taxon>
        <taxon>Tracheophyta</taxon>
        <taxon>Spermatophyta</taxon>
        <taxon>Magnoliopsida</taxon>
        <taxon>Liliopsida</taxon>
        <taxon>Poales</taxon>
        <taxon>Poaceae</taxon>
        <taxon>PACMAD clade</taxon>
        <taxon>Panicoideae</taxon>
        <taxon>Andropogonodae</taxon>
        <taxon>Andropogoneae</taxon>
        <taxon>Sorghinae</taxon>
        <taxon>Sorghum</taxon>
    </lineage>
</organism>
<protein>
    <submittedName>
        <fullName evidence="1">Uncharacterized protein</fullName>
    </submittedName>
</protein>
<evidence type="ECO:0000313" key="1">
    <source>
        <dbReference type="EMBL" id="KAG0531441.1"/>
    </source>
</evidence>
<sequence length="83" mass="9755">MYVYLANDALNYVSTRMEDVDWDELLPHRQWKRYDTRTWEEFMPPPSQQLSEVLPAAWGGSCAVHSYSEAMTANLHAVILWHQ</sequence>
<dbReference type="Proteomes" id="UP000807115">
    <property type="component" value="Chromosome 4"/>
</dbReference>
<evidence type="ECO:0000313" key="2">
    <source>
        <dbReference type="Proteomes" id="UP000807115"/>
    </source>
</evidence>
<dbReference type="AlphaFoldDB" id="A0A921R2T8"/>
<reference evidence="1" key="2">
    <citation type="submission" date="2020-10" db="EMBL/GenBank/DDBJ databases">
        <authorList>
            <person name="Cooper E.A."/>
            <person name="Brenton Z.W."/>
            <person name="Flinn B.S."/>
            <person name="Jenkins J."/>
            <person name="Shu S."/>
            <person name="Flowers D."/>
            <person name="Luo F."/>
            <person name="Wang Y."/>
            <person name="Xia P."/>
            <person name="Barry K."/>
            <person name="Daum C."/>
            <person name="Lipzen A."/>
            <person name="Yoshinaga Y."/>
            <person name="Schmutz J."/>
            <person name="Saski C."/>
            <person name="Vermerris W."/>
            <person name="Kresovich S."/>
        </authorList>
    </citation>
    <scope>NUCLEOTIDE SEQUENCE</scope>
</reference>
<comment type="caution">
    <text evidence="1">The sequence shown here is derived from an EMBL/GenBank/DDBJ whole genome shotgun (WGS) entry which is preliminary data.</text>
</comment>
<name>A0A921R2T8_SORBI</name>
<dbReference type="EMBL" id="CM027683">
    <property type="protein sequence ID" value="KAG0531441.1"/>
    <property type="molecule type" value="Genomic_DNA"/>
</dbReference>
<gene>
    <name evidence="1" type="ORF">BDA96_04G022900</name>
</gene>
<reference evidence="1" key="1">
    <citation type="journal article" date="2019" name="BMC Genomics">
        <title>A new reference genome for Sorghum bicolor reveals high levels of sequence similarity between sweet and grain genotypes: implications for the genetics of sugar metabolism.</title>
        <authorList>
            <person name="Cooper E.A."/>
            <person name="Brenton Z.W."/>
            <person name="Flinn B.S."/>
            <person name="Jenkins J."/>
            <person name="Shu S."/>
            <person name="Flowers D."/>
            <person name="Luo F."/>
            <person name="Wang Y."/>
            <person name="Xia P."/>
            <person name="Barry K."/>
            <person name="Daum C."/>
            <person name="Lipzen A."/>
            <person name="Yoshinaga Y."/>
            <person name="Schmutz J."/>
            <person name="Saski C."/>
            <person name="Vermerris W."/>
            <person name="Kresovich S."/>
        </authorList>
    </citation>
    <scope>NUCLEOTIDE SEQUENCE</scope>
</reference>
<accession>A0A921R2T8</accession>